<dbReference type="STRING" id="1280946.HY29_13960"/>
<evidence type="ECO:0000313" key="7">
    <source>
        <dbReference type="Proteomes" id="UP000027037"/>
    </source>
</evidence>
<keyword evidence="7" id="KW-1185">Reference proteome</keyword>
<sequence>MNKVPPKDEQPDFTDDEVEASRAPLLEHLTELRSRLIKSLIALSVASIVCFFFAEHIYDFLLAPFARMAEGVRGAPLELIFTGPMEFFFAKLKLAVFAGIFISFPVMAWQVYRFVAPGLYKEERGAFWPYLVFAPLLFVLGATFVYFLMLPMLARFAVSQEQIESSVATIKLLPRVSEYLSLVMALMLAFGLSFQLPVILSLLGRIGIVSSDALAKGRKYAIVGILAFAAFFTPPDVISQVLLTVPVLCLYEISIWCVKLIEKKKAEQDAEAEAES</sequence>
<comment type="subcellular location">
    <subcellularLocation>
        <location evidence="5">Cell membrane</location>
        <topology evidence="5">Multi-pass membrane protein</topology>
    </subcellularLocation>
    <subcellularLocation>
        <location evidence="1">Membrane</location>
        <topology evidence="1">Multi-pass membrane protein</topology>
    </subcellularLocation>
</comment>
<comment type="subunit">
    <text evidence="5">The Tat system comprises two distinct complexes: a TatABC complex, containing multiple copies of TatA, TatB and TatC subunits, and a separate TatA complex, containing only TatA subunits. Substrates initially bind to the TatABC complex, which probably triggers association of the separate TatA complex to form the active translocon.</text>
</comment>
<evidence type="ECO:0000256" key="5">
    <source>
        <dbReference type="HAMAP-Rule" id="MF_00902"/>
    </source>
</evidence>
<feature type="transmembrane region" description="Helical" evidence="5">
    <location>
        <begin position="179"/>
        <end position="203"/>
    </location>
</feature>
<dbReference type="AlphaFoldDB" id="A0A062UDL8"/>
<dbReference type="Proteomes" id="UP000027037">
    <property type="component" value="Unassembled WGS sequence"/>
</dbReference>
<dbReference type="PRINTS" id="PR01840">
    <property type="entry name" value="TATCFAMILY"/>
</dbReference>
<keyword evidence="5" id="KW-0653">Protein transport</keyword>
<dbReference type="GO" id="GO:0043953">
    <property type="term" value="P:protein transport by the Tat complex"/>
    <property type="evidence" value="ECO:0007669"/>
    <property type="project" value="UniProtKB-UniRule"/>
</dbReference>
<comment type="similarity">
    <text evidence="5">Belongs to the TatC family.</text>
</comment>
<dbReference type="GO" id="GO:0065002">
    <property type="term" value="P:intracellular protein transmembrane transport"/>
    <property type="evidence" value="ECO:0007669"/>
    <property type="project" value="TreeGrafter"/>
</dbReference>
<keyword evidence="3 5" id="KW-1133">Transmembrane helix</keyword>
<dbReference type="PROSITE" id="PS01218">
    <property type="entry name" value="TATC"/>
    <property type="match status" value="1"/>
</dbReference>
<evidence type="ECO:0000313" key="6">
    <source>
        <dbReference type="EMBL" id="KCZ54654.1"/>
    </source>
</evidence>
<accession>A0A062UDL8</accession>
<dbReference type="NCBIfam" id="TIGR00945">
    <property type="entry name" value="tatC"/>
    <property type="match status" value="1"/>
</dbReference>
<dbReference type="Pfam" id="PF00902">
    <property type="entry name" value="TatC"/>
    <property type="match status" value="1"/>
</dbReference>
<evidence type="ECO:0000256" key="4">
    <source>
        <dbReference type="ARBA" id="ARBA00023136"/>
    </source>
</evidence>
<feature type="transmembrane region" description="Helical" evidence="5">
    <location>
        <begin position="127"/>
        <end position="149"/>
    </location>
</feature>
<name>A0A062UDL8_9PROT</name>
<dbReference type="PANTHER" id="PTHR30371">
    <property type="entry name" value="SEC-INDEPENDENT PROTEIN TRANSLOCASE PROTEIN TATC"/>
    <property type="match status" value="1"/>
</dbReference>
<dbReference type="OrthoDB" id="9777044at2"/>
<dbReference type="InterPro" id="IPR019820">
    <property type="entry name" value="Sec-indep_translocase_CS"/>
</dbReference>
<keyword evidence="2 5" id="KW-0812">Transmembrane</keyword>
<comment type="caution">
    <text evidence="6">The sequence shown here is derived from an EMBL/GenBank/DDBJ whole genome shotgun (WGS) entry which is preliminary data.</text>
</comment>
<dbReference type="GO" id="GO:0033281">
    <property type="term" value="C:TAT protein transport complex"/>
    <property type="evidence" value="ECO:0007669"/>
    <property type="project" value="UniProtKB-UniRule"/>
</dbReference>
<evidence type="ECO:0000256" key="2">
    <source>
        <dbReference type="ARBA" id="ARBA00022692"/>
    </source>
</evidence>
<dbReference type="HAMAP" id="MF_00902">
    <property type="entry name" value="TatC"/>
    <property type="match status" value="1"/>
</dbReference>
<keyword evidence="5" id="KW-1003">Cell membrane</keyword>
<keyword evidence="4 5" id="KW-0472">Membrane</keyword>
<feature type="transmembrane region" description="Helical" evidence="5">
    <location>
        <begin position="238"/>
        <end position="258"/>
    </location>
</feature>
<evidence type="ECO:0000256" key="1">
    <source>
        <dbReference type="ARBA" id="ARBA00004141"/>
    </source>
</evidence>
<dbReference type="PATRIC" id="fig|1280946.3.peg.1803"/>
<dbReference type="InterPro" id="IPR002033">
    <property type="entry name" value="TatC"/>
</dbReference>
<gene>
    <name evidence="5" type="primary">tatC</name>
    <name evidence="6" type="ORF">HY29_13960</name>
</gene>
<dbReference type="PANTHER" id="PTHR30371:SF0">
    <property type="entry name" value="SEC-INDEPENDENT PROTEIN TRANSLOCASE PROTEIN TATC, CHLOROPLASTIC-RELATED"/>
    <property type="match status" value="1"/>
</dbReference>
<protein>
    <recommendedName>
        <fullName evidence="5">Sec-independent protein translocase protein TatC</fullName>
    </recommendedName>
</protein>
<proteinExistence type="inferred from homology"/>
<keyword evidence="5" id="KW-0811">Translocation</keyword>
<comment type="function">
    <text evidence="5">Part of the twin-arginine translocation (Tat) system that transports large folded proteins containing a characteristic twin-arginine motif in their signal peptide across membranes. Together with TatB, TatC is part of a receptor directly interacting with Tat signal peptides.</text>
</comment>
<dbReference type="EMBL" id="AWFF01000036">
    <property type="protein sequence ID" value="KCZ54654.1"/>
    <property type="molecule type" value="Genomic_DNA"/>
</dbReference>
<feature type="transmembrane region" description="Helical" evidence="5">
    <location>
        <begin position="40"/>
        <end position="58"/>
    </location>
</feature>
<keyword evidence="5" id="KW-0813">Transport</keyword>
<reference evidence="6 7" key="1">
    <citation type="journal article" date="2014" name="Antonie Van Leeuwenhoek">
        <title>Hyphomonas beringensis sp. nov. and Hyphomonas chukchiensis sp. nov., isolated from surface seawater of the Bering Sea and Chukchi Sea.</title>
        <authorList>
            <person name="Li C."/>
            <person name="Lai Q."/>
            <person name="Li G."/>
            <person name="Dong C."/>
            <person name="Wang J."/>
            <person name="Liao Y."/>
            <person name="Shao Z."/>
        </authorList>
    </citation>
    <scope>NUCLEOTIDE SEQUENCE [LARGE SCALE GENOMIC DNA]</scope>
    <source>
        <strain evidence="6 7">25B14_1</strain>
    </source>
</reference>
<dbReference type="RefSeq" id="WP_081811315.1">
    <property type="nucleotide sequence ID" value="NZ_AWFF01000036.1"/>
</dbReference>
<dbReference type="GO" id="GO:0009977">
    <property type="term" value="F:proton motive force dependent protein transmembrane transporter activity"/>
    <property type="evidence" value="ECO:0007669"/>
    <property type="project" value="TreeGrafter"/>
</dbReference>
<evidence type="ECO:0000256" key="3">
    <source>
        <dbReference type="ARBA" id="ARBA00022989"/>
    </source>
</evidence>
<feature type="transmembrane region" description="Helical" evidence="5">
    <location>
        <begin position="215"/>
        <end position="232"/>
    </location>
</feature>
<dbReference type="eggNOG" id="COG0805">
    <property type="taxonomic scope" value="Bacteria"/>
</dbReference>
<feature type="transmembrane region" description="Helical" evidence="5">
    <location>
        <begin position="94"/>
        <end position="115"/>
    </location>
</feature>
<organism evidence="6 7">
    <name type="scientific">Hyphomonas beringensis</name>
    <dbReference type="NCBI Taxonomy" id="1280946"/>
    <lineage>
        <taxon>Bacteria</taxon>
        <taxon>Pseudomonadati</taxon>
        <taxon>Pseudomonadota</taxon>
        <taxon>Alphaproteobacteria</taxon>
        <taxon>Hyphomonadales</taxon>
        <taxon>Hyphomonadaceae</taxon>
        <taxon>Hyphomonas</taxon>
    </lineage>
</organism>